<comment type="cofactor">
    <cofactor evidence="1">
        <name>Ca(2+)</name>
        <dbReference type="ChEBI" id="CHEBI:29108"/>
    </cofactor>
</comment>
<feature type="region of interest" description="Disordered" evidence="10">
    <location>
        <begin position="140"/>
        <end position="159"/>
    </location>
</feature>
<dbReference type="CTD" id="50487"/>
<dbReference type="FunFam" id="1.20.90.10:FF:000002">
    <property type="entry name" value="Phospholipase A2 group III"/>
    <property type="match status" value="1"/>
</dbReference>
<dbReference type="InterPro" id="IPR016090">
    <property type="entry name" value="PLA2-like_dom"/>
</dbReference>
<gene>
    <name evidence="14" type="primary">pla2g3</name>
</gene>
<keyword evidence="11" id="KW-0732">Signal</keyword>
<feature type="signal peptide" evidence="11">
    <location>
        <begin position="1"/>
        <end position="22"/>
    </location>
</feature>
<dbReference type="EC" id="3.1.1.4" evidence="3"/>
<dbReference type="GeneID" id="115808553"/>
<sequence>MKNVLLRFVFCLSTVFLDSSFASHSGAKTAINSSYCFWTRDTSEGLTHYTFLHQTEDSYKSPILYHSVWASDSSLLNCVLSDDPSVSGTYMSKCTGSNGNAFSETPDKRFNISKLFEPGNPCMSAPIGGSNVPVRNSRHRRSVDFERPAHRSPAESSGVKSRRVKRSWMIPGTLWCGSGNEAASYFDLGVFEKTDMCCREHDHCKDTIGSFEYKHGVFNTNIFTLSHCDCDERFHRCLLGAEDGMSDVVGYGYFNVLQMQCFEFSYRMECSRRTWYGMCAFYEMTKYAVVKDPTDYNSTVQGSTEAELQITINQLNITEDHNEISVSATSPATRIEDVRKANEFTTTSKPLWTSNATLTHSSTTQRTETTHTPETHLQKPEQDSTQRAGELEVCGVYKELDTCRFQIPALQERFGLRNNELKTLYHCNCTTRLAEKLSEHASDDAKDLHSHLLDFVSNHCFTLHQSGNCTESQSCPAALTKATALQRWAKDMIAGRHLEDSMKKIGRLNTRRSKRKDKSVKLYKKCRRIHSKLQKTKRL</sequence>
<dbReference type="OrthoDB" id="10059604at2759"/>
<dbReference type="PROSITE" id="PS00118">
    <property type="entry name" value="PA2_HIS"/>
    <property type="match status" value="1"/>
</dbReference>
<name>A0A6J2V0R1_CHACN</name>
<evidence type="ECO:0000313" key="13">
    <source>
        <dbReference type="Proteomes" id="UP000504632"/>
    </source>
</evidence>
<dbReference type="GO" id="GO:0005576">
    <property type="term" value="C:extracellular region"/>
    <property type="evidence" value="ECO:0007669"/>
    <property type="project" value="UniProtKB-SubCell"/>
</dbReference>
<dbReference type="Pfam" id="PF05826">
    <property type="entry name" value="Phospholip_A2_2"/>
    <property type="match status" value="2"/>
</dbReference>
<evidence type="ECO:0000259" key="12">
    <source>
        <dbReference type="SMART" id="SM00085"/>
    </source>
</evidence>
<evidence type="ECO:0000256" key="7">
    <source>
        <dbReference type="ARBA" id="ARBA00022837"/>
    </source>
</evidence>
<keyword evidence="7" id="KW-0106">Calcium</keyword>
<dbReference type="InterPro" id="IPR033113">
    <property type="entry name" value="PLA2_histidine"/>
</dbReference>
<keyword evidence="8" id="KW-0443">Lipid metabolism</keyword>
<dbReference type="GO" id="GO:0050482">
    <property type="term" value="P:arachidonate secretion"/>
    <property type="evidence" value="ECO:0007669"/>
    <property type="project" value="InterPro"/>
</dbReference>
<organism evidence="13 14">
    <name type="scientific">Chanos chanos</name>
    <name type="common">Milkfish</name>
    <name type="synonym">Mugil chanos</name>
    <dbReference type="NCBI Taxonomy" id="29144"/>
    <lineage>
        <taxon>Eukaryota</taxon>
        <taxon>Metazoa</taxon>
        <taxon>Chordata</taxon>
        <taxon>Craniata</taxon>
        <taxon>Vertebrata</taxon>
        <taxon>Euteleostomi</taxon>
        <taxon>Actinopterygii</taxon>
        <taxon>Neopterygii</taxon>
        <taxon>Teleostei</taxon>
        <taxon>Ostariophysi</taxon>
        <taxon>Gonorynchiformes</taxon>
        <taxon>Chanidae</taxon>
        <taxon>Chanos</taxon>
    </lineage>
</organism>
<evidence type="ECO:0000256" key="10">
    <source>
        <dbReference type="SAM" id="MobiDB-lite"/>
    </source>
</evidence>
<dbReference type="PANTHER" id="PTHR12253">
    <property type="entry name" value="RH14732P"/>
    <property type="match status" value="1"/>
</dbReference>
<keyword evidence="13" id="KW-1185">Reference proteome</keyword>
<feature type="region of interest" description="Disordered" evidence="10">
    <location>
        <begin position="355"/>
        <end position="386"/>
    </location>
</feature>
<dbReference type="CDD" id="cd04704">
    <property type="entry name" value="PLA2_bee_venom_like"/>
    <property type="match status" value="1"/>
</dbReference>
<comment type="subcellular location">
    <subcellularLocation>
        <location evidence="2">Secreted</location>
    </subcellularLocation>
</comment>
<feature type="compositionally biased region" description="Basic and acidic residues" evidence="10">
    <location>
        <begin position="142"/>
        <end position="153"/>
    </location>
</feature>
<feature type="domain" description="Phospholipase A2-like central" evidence="12">
    <location>
        <begin position="152"/>
        <end position="280"/>
    </location>
</feature>
<dbReference type="GO" id="GO:0046872">
    <property type="term" value="F:metal ion binding"/>
    <property type="evidence" value="ECO:0007669"/>
    <property type="project" value="UniProtKB-KW"/>
</dbReference>
<evidence type="ECO:0000256" key="4">
    <source>
        <dbReference type="ARBA" id="ARBA00022525"/>
    </source>
</evidence>
<dbReference type="GO" id="GO:0006644">
    <property type="term" value="P:phospholipid metabolic process"/>
    <property type="evidence" value="ECO:0007669"/>
    <property type="project" value="InterPro"/>
</dbReference>
<dbReference type="AlphaFoldDB" id="A0A6J2V0R1"/>
<dbReference type="InParanoid" id="A0A6J2V0R1"/>
<reference evidence="14" key="1">
    <citation type="submission" date="2025-08" db="UniProtKB">
        <authorList>
            <consortium name="RefSeq"/>
        </authorList>
    </citation>
    <scope>IDENTIFICATION</scope>
</reference>
<dbReference type="Gene3D" id="1.20.90.10">
    <property type="entry name" value="Phospholipase A2 domain"/>
    <property type="match status" value="2"/>
</dbReference>
<keyword evidence="6" id="KW-0378">Hydrolase</keyword>
<dbReference type="SMART" id="SM00085">
    <property type="entry name" value="PA2c"/>
    <property type="match status" value="1"/>
</dbReference>
<accession>A0A6J2V0R1</accession>
<keyword evidence="9" id="KW-1015">Disulfide bond</keyword>
<feature type="compositionally biased region" description="Low complexity" evidence="10">
    <location>
        <begin position="357"/>
        <end position="367"/>
    </location>
</feature>
<evidence type="ECO:0000256" key="6">
    <source>
        <dbReference type="ARBA" id="ARBA00022801"/>
    </source>
</evidence>
<evidence type="ECO:0000256" key="8">
    <source>
        <dbReference type="ARBA" id="ARBA00023098"/>
    </source>
</evidence>
<dbReference type="InterPro" id="IPR036444">
    <property type="entry name" value="PLipase_A2_dom_sf"/>
</dbReference>
<proteinExistence type="predicted"/>
<dbReference type="RefSeq" id="XP_030625829.1">
    <property type="nucleotide sequence ID" value="XM_030769969.1"/>
</dbReference>
<evidence type="ECO:0000256" key="1">
    <source>
        <dbReference type="ARBA" id="ARBA00001913"/>
    </source>
</evidence>
<dbReference type="Proteomes" id="UP000504632">
    <property type="component" value="Chromosome 3"/>
</dbReference>
<dbReference type="GO" id="GO:0004623">
    <property type="term" value="F:phospholipase A2 activity"/>
    <property type="evidence" value="ECO:0007669"/>
    <property type="project" value="UniProtKB-EC"/>
</dbReference>
<evidence type="ECO:0000256" key="3">
    <source>
        <dbReference type="ARBA" id="ARBA00013278"/>
    </source>
</evidence>
<dbReference type="SUPFAM" id="SSF48619">
    <property type="entry name" value="Phospholipase A2, PLA2"/>
    <property type="match status" value="1"/>
</dbReference>
<feature type="chain" id="PRO_5026935213" description="phospholipase A2" evidence="11">
    <location>
        <begin position="23"/>
        <end position="539"/>
    </location>
</feature>
<feature type="compositionally biased region" description="Basic and acidic residues" evidence="10">
    <location>
        <begin position="368"/>
        <end position="384"/>
    </location>
</feature>
<evidence type="ECO:0000313" key="14">
    <source>
        <dbReference type="RefSeq" id="XP_030625829.1"/>
    </source>
</evidence>
<evidence type="ECO:0000256" key="2">
    <source>
        <dbReference type="ARBA" id="ARBA00004613"/>
    </source>
</evidence>
<protein>
    <recommendedName>
        <fullName evidence="3">phospholipase A2</fullName>
        <ecNumber evidence="3">3.1.1.4</ecNumber>
    </recommendedName>
</protein>
<evidence type="ECO:0000256" key="11">
    <source>
        <dbReference type="SAM" id="SignalP"/>
    </source>
</evidence>
<keyword evidence="4" id="KW-0964">Secreted</keyword>
<evidence type="ECO:0000256" key="9">
    <source>
        <dbReference type="ARBA" id="ARBA00023157"/>
    </source>
</evidence>
<keyword evidence="5" id="KW-0479">Metal-binding</keyword>
<evidence type="ECO:0000256" key="5">
    <source>
        <dbReference type="ARBA" id="ARBA00022723"/>
    </source>
</evidence>